<comment type="caution">
    <text evidence="2">The sequence shown here is derived from an EMBL/GenBank/DDBJ whole genome shotgun (WGS) entry which is preliminary data.</text>
</comment>
<dbReference type="RefSeq" id="WP_250592695.1">
    <property type="nucleotide sequence ID" value="NZ_JAMLJM010000005.1"/>
</dbReference>
<dbReference type="NCBIfam" id="TIGR00229">
    <property type="entry name" value="sensory_box"/>
    <property type="match status" value="1"/>
</dbReference>
<dbReference type="SUPFAM" id="SSF158622">
    <property type="entry name" value="YheA/YmcA-like"/>
    <property type="match status" value="1"/>
</dbReference>
<dbReference type="Pfam" id="PF08447">
    <property type="entry name" value="PAS_3"/>
    <property type="match status" value="1"/>
</dbReference>
<proteinExistence type="predicted"/>
<dbReference type="Gene3D" id="3.30.450.20">
    <property type="entry name" value="PAS domain"/>
    <property type="match status" value="1"/>
</dbReference>
<dbReference type="CDD" id="cd00130">
    <property type="entry name" value="PAS"/>
    <property type="match status" value="1"/>
</dbReference>
<dbReference type="InterPro" id="IPR013655">
    <property type="entry name" value="PAS_fold_3"/>
</dbReference>
<evidence type="ECO:0000313" key="3">
    <source>
        <dbReference type="Proteomes" id="UP001317191"/>
    </source>
</evidence>
<dbReference type="Proteomes" id="UP001317191">
    <property type="component" value="Unassembled WGS sequence"/>
</dbReference>
<organism evidence="2 3">
    <name type="scientific">Flavobacterium luminosum</name>
    <dbReference type="NCBI Taxonomy" id="2949086"/>
    <lineage>
        <taxon>Bacteria</taxon>
        <taxon>Pseudomonadati</taxon>
        <taxon>Bacteroidota</taxon>
        <taxon>Flavobacteriia</taxon>
        <taxon>Flavobacteriales</taxon>
        <taxon>Flavobacteriaceae</taxon>
        <taxon>Flavobacterium</taxon>
    </lineage>
</organism>
<protein>
    <submittedName>
        <fullName evidence="2">PAS domain-containing protein</fullName>
    </submittedName>
</protein>
<dbReference type="InterPro" id="IPR000014">
    <property type="entry name" value="PAS"/>
</dbReference>
<dbReference type="InterPro" id="IPR023378">
    <property type="entry name" value="YheA/YmcA-like_dom_sf"/>
</dbReference>
<dbReference type="InterPro" id="IPR035965">
    <property type="entry name" value="PAS-like_dom_sf"/>
</dbReference>
<feature type="domain" description="PAS" evidence="1">
    <location>
        <begin position="24"/>
        <end position="75"/>
    </location>
</feature>
<sequence length="201" mass="23065">MEKPIPVDEAVVWDTSLTIVSKTDLFGTIEYINDVFAEVSGYTEPELVGQPHNIIRHPDMPKVIFKTMWDHIKKGYKFHGIIKNLAKSGKHYWVITDFDYIVDDNAKIQKYIARRKAISDDVVKKIEALYKKLSDIEAVSGIEASEKYLVGYLEDINLSYVDMITKLMLDDAKSKDFETATSDVEKENVKKGFFSKFFGHN</sequence>
<evidence type="ECO:0000259" key="1">
    <source>
        <dbReference type="PROSITE" id="PS50112"/>
    </source>
</evidence>
<evidence type="ECO:0000313" key="2">
    <source>
        <dbReference type="EMBL" id="MCL9809282.1"/>
    </source>
</evidence>
<reference evidence="2 3" key="1">
    <citation type="submission" date="2022-05" db="EMBL/GenBank/DDBJ databases">
        <title>Flavobacterium sp., isolated from activated sludge.</title>
        <authorList>
            <person name="Ran Q."/>
        </authorList>
    </citation>
    <scope>NUCLEOTIDE SEQUENCE [LARGE SCALE GENOMIC DNA]</scope>
    <source>
        <strain evidence="2 3">HXWNR70</strain>
    </source>
</reference>
<dbReference type="EMBL" id="JAMLJM010000005">
    <property type="protein sequence ID" value="MCL9809282.1"/>
    <property type="molecule type" value="Genomic_DNA"/>
</dbReference>
<gene>
    <name evidence="2" type="ORF">NAT50_07905</name>
</gene>
<dbReference type="PROSITE" id="PS50112">
    <property type="entry name" value="PAS"/>
    <property type="match status" value="1"/>
</dbReference>
<keyword evidence="3" id="KW-1185">Reference proteome</keyword>
<name>A0ABT0TP70_9FLAO</name>
<accession>A0ABT0TP70</accession>
<dbReference type="SUPFAM" id="SSF55785">
    <property type="entry name" value="PYP-like sensor domain (PAS domain)"/>
    <property type="match status" value="1"/>
</dbReference>